<dbReference type="Gene3D" id="2.60.40.1890">
    <property type="entry name" value="PCu(A)C copper chaperone"/>
    <property type="match status" value="1"/>
</dbReference>
<dbReference type="InterPro" id="IPR007410">
    <property type="entry name" value="LpqE-like"/>
</dbReference>
<evidence type="ECO:0000313" key="2">
    <source>
        <dbReference type="Proteomes" id="UP000494115"/>
    </source>
</evidence>
<organism evidence="1 2">
    <name type="scientific">Pararobbsia alpina</name>
    <dbReference type="NCBI Taxonomy" id="621374"/>
    <lineage>
        <taxon>Bacteria</taxon>
        <taxon>Pseudomonadati</taxon>
        <taxon>Pseudomonadota</taxon>
        <taxon>Betaproteobacteria</taxon>
        <taxon>Burkholderiales</taxon>
        <taxon>Burkholderiaceae</taxon>
        <taxon>Pararobbsia</taxon>
    </lineage>
</organism>
<dbReference type="Pfam" id="PF04314">
    <property type="entry name" value="PCuAC"/>
    <property type="match status" value="1"/>
</dbReference>
<evidence type="ECO:0008006" key="3">
    <source>
        <dbReference type="Google" id="ProtNLM"/>
    </source>
</evidence>
<dbReference type="PANTHER" id="PTHR36302:SF1">
    <property type="entry name" value="COPPER CHAPERONE PCU(A)C"/>
    <property type="match status" value="1"/>
</dbReference>
<dbReference type="InterPro" id="IPR036182">
    <property type="entry name" value="PCuAC_sf"/>
</dbReference>
<name>A0A6S7B410_9BURK</name>
<gene>
    <name evidence="1" type="ORF">LMG28138_02367</name>
</gene>
<dbReference type="AlphaFoldDB" id="A0A6S7B410"/>
<dbReference type="InterPro" id="IPR058248">
    <property type="entry name" value="Lxx211020-like"/>
</dbReference>
<reference evidence="1 2" key="1">
    <citation type="submission" date="2020-04" db="EMBL/GenBank/DDBJ databases">
        <authorList>
            <person name="De Canck E."/>
        </authorList>
    </citation>
    <scope>NUCLEOTIDE SEQUENCE [LARGE SCALE GENOMIC DNA]</scope>
    <source>
        <strain evidence="1 2">LMG 28138</strain>
    </source>
</reference>
<protein>
    <recommendedName>
        <fullName evidence="3">Copper chaperone PCu(A)C</fullName>
    </recommendedName>
</protein>
<dbReference type="PANTHER" id="PTHR36302">
    <property type="entry name" value="BLR7088 PROTEIN"/>
    <property type="match status" value="1"/>
</dbReference>
<evidence type="ECO:0000313" key="1">
    <source>
        <dbReference type="EMBL" id="CAB3787120.1"/>
    </source>
</evidence>
<sequence length="184" mass="19442">MAPIPSINSRTTSSNWQSKVEMLKMASISRLISQTSSGATSRRVLAGILLACAGTLASAAAPTIAISDGWVRWLPGELPAAGYLTITNNGDKPVTLVGMTSPDYGMAMLHQTTNEGSLSKMIMVDKLTIPAHGKVQFSPGNYHVMLEQPKRSLAPGANIQLQLKFSDGETVVAPLPIKPPGTTQ</sequence>
<accession>A0A6S7B410</accession>
<proteinExistence type="predicted"/>
<dbReference type="Proteomes" id="UP000494115">
    <property type="component" value="Unassembled WGS sequence"/>
</dbReference>
<keyword evidence="2" id="KW-1185">Reference proteome</keyword>
<dbReference type="EMBL" id="CADIKM010000008">
    <property type="protein sequence ID" value="CAB3787120.1"/>
    <property type="molecule type" value="Genomic_DNA"/>
</dbReference>
<dbReference type="SUPFAM" id="SSF110087">
    <property type="entry name" value="DR1885-like metal-binding protein"/>
    <property type="match status" value="1"/>
</dbReference>